<evidence type="ECO:0000313" key="9">
    <source>
        <dbReference type="EMBL" id="GGF71971.1"/>
    </source>
</evidence>
<name>A0A917C7V0_9HYPH</name>
<evidence type="ECO:0000256" key="5">
    <source>
        <dbReference type="ARBA" id="ARBA00022801"/>
    </source>
</evidence>
<keyword evidence="5" id="KW-0378">Hydrolase</keyword>
<accession>A0A917C7V0</accession>
<keyword evidence="4" id="KW-0319">Glycerol metabolism</keyword>
<proteinExistence type="inferred from homology"/>
<feature type="chain" id="PRO_5037541628" description="glycerophosphodiester phosphodiesterase" evidence="7">
    <location>
        <begin position="31"/>
        <end position="425"/>
    </location>
</feature>
<keyword evidence="10" id="KW-1185">Reference proteome</keyword>
<reference evidence="9" key="2">
    <citation type="submission" date="2020-09" db="EMBL/GenBank/DDBJ databases">
        <authorList>
            <person name="Sun Q."/>
            <person name="Sedlacek I."/>
        </authorList>
    </citation>
    <scope>NUCLEOTIDE SEQUENCE</scope>
    <source>
        <strain evidence="9">CCM 7897</strain>
    </source>
</reference>
<dbReference type="SUPFAM" id="SSF51695">
    <property type="entry name" value="PLC-like phosphodiesterases"/>
    <property type="match status" value="1"/>
</dbReference>
<comment type="catalytic activity">
    <reaction evidence="6">
        <text>a sn-glycero-3-phosphodiester + H2O = an alcohol + sn-glycerol 3-phosphate + H(+)</text>
        <dbReference type="Rhea" id="RHEA:12969"/>
        <dbReference type="ChEBI" id="CHEBI:15377"/>
        <dbReference type="ChEBI" id="CHEBI:15378"/>
        <dbReference type="ChEBI" id="CHEBI:30879"/>
        <dbReference type="ChEBI" id="CHEBI:57597"/>
        <dbReference type="ChEBI" id="CHEBI:83408"/>
        <dbReference type="EC" id="3.1.4.46"/>
    </reaction>
</comment>
<keyword evidence="3 7" id="KW-0732">Signal</keyword>
<evidence type="ECO:0000256" key="2">
    <source>
        <dbReference type="ARBA" id="ARBA00012247"/>
    </source>
</evidence>
<dbReference type="Pfam" id="PF03009">
    <property type="entry name" value="GDPD"/>
    <property type="match status" value="1"/>
</dbReference>
<protein>
    <recommendedName>
        <fullName evidence="2">glycerophosphodiester phosphodiesterase</fullName>
        <ecNumber evidence="2">3.1.4.46</ecNumber>
    </recommendedName>
</protein>
<dbReference type="PANTHER" id="PTHR43620">
    <property type="entry name" value="GLYCEROPHOSPHORYL DIESTER PHOSPHODIESTERASE"/>
    <property type="match status" value="1"/>
</dbReference>
<dbReference type="GO" id="GO:0006629">
    <property type="term" value="P:lipid metabolic process"/>
    <property type="evidence" value="ECO:0007669"/>
    <property type="project" value="InterPro"/>
</dbReference>
<comment type="similarity">
    <text evidence="1">Belongs to the glycerophosphoryl diester phosphodiesterase family.</text>
</comment>
<sequence>MTGDRFHLWLRTLALLPAVLLALTALPAQAQSEPPQAQLGPRPFYLVDDLDPGPLKDRLKACEAGPFQRSSFSIAHRGAPLQFPEHTREAYMAGARMGAGIMECDVTFTRDRELVCRHDQCDLHTSTDILSRPELAKKCSVPFSPADPATGRKAQVKCCTSDLTLAEFRQLRGKMDGANENAISVVDYMKGTPGWRTDLYATTGTLMTHKESIALFKSFGVKFTPELKQPRVLMPYDGTYTQNAYAQQMIDDYKDAGIAPSQVFPQSFLLRDVLYWIKEEPAFGVQAVLLDERLGSSAEKDKDFDVQKPETWKPGMKELADAGVKILAPALPMMVTLDEKQQIVPSRFALEAKAAGLKLIGWSLERSGTLTDGGGYYYSTIKPVIRKPSDTYRLLDVLARDVGVIGVFSDWPATTTFYANCMGLK</sequence>
<dbReference type="RefSeq" id="WP_188580850.1">
    <property type="nucleotide sequence ID" value="NZ_BMCT01000005.1"/>
</dbReference>
<dbReference type="PANTHER" id="PTHR43620:SF7">
    <property type="entry name" value="GLYCEROPHOSPHODIESTER PHOSPHODIESTERASE GDPD5-RELATED"/>
    <property type="match status" value="1"/>
</dbReference>
<evidence type="ECO:0000256" key="7">
    <source>
        <dbReference type="SAM" id="SignalP"/>
    </source>
</evidence>
<evidence type="ECO:0000256" key="6">
    <source>
        <dbReference type="ARBA" id="ARBA00047512"/>
    </source>
</evidence>
<comment type="caution">
    <text evidence="9">The sequence shown here is derived from an EMBL/GenBank/DDBJ whole genome shotgun (WGS) entry which is preliminary data.</text>
</comment>
<dbReference type="CDD" id="cd08560">
    <property type="entry name" value="GDPD_EcGlpQ_like_1"/>
    <property type="match status" value="1"/>
</dbReference>
<feature type="signal peptide" evidence="7">
    <location>
        <begin position="1"/>
        <end position="30"/>
    </location>
</feature>
<evidence type="ECO:0000313" key="10">
    <source>
        <dbReference type="Proteomes" id="UP000606044"/>
    </source>
</evidence>
<dbReference type="GO" id="GO:0006071">
    <property type="term" value="P:glycerol metabolic process"/>
    <property type="evidence" value="ECO:0007669"/>
    <property type="project" value="UniProtKB-KW"/>
</dbReference>
<evidence type="ECO:0000259" key="8">
    <source>
        <dbReference type="PROSITE" id="PS51704"/>
    </source>
</evidence>
<organism evidence="9 10">
    <name type="scientific">Azorhizobium oxalatiphilum</name>
    <dbReference type="NCBI Taxonomy" id="980631"/>
    <lineage>
        <taxon>Bacteria</taxon>
        <taxon>Pseudomonadati</taxon>
        <taxon>Pseudomonadota</taxon>
        <taxon>Alphaproteobacteria</taxon>
        <taxon>Hyphomicrobiales</taxon>
        <taxon>Xanthobacteraceae</taxon>
        <taxon>Azorhizobium</taxon>
    </lineage>
</organism>
<dbReference type="GO" id="GO:0008889">
    <property type="term" value="F:glycerophosphodiester phosphodiesterase activity"/>
    <property type="evidence" value="ECO:0007669"/>
    <property type="project" value="UniProtKB-EC"/>
</dbReference>
<dbReference type="InterPro" id="IPR017946">
    <property type="entry name" value="PLC-like_Pdiesterase_TIM-brl"/>
</dbReference>
<dbReference type="Gene3D" id="3.20.20.190">
    <property type="entry name" value="Phosphatidylinositol (PI) phosphodiesterase"/>
    <property type="match status" value="1"/>
</dbReference>
<dbReference type="Proteomes" id="UP000606044">
    <property type="component" value="Unassembled WGS sequence"/>
</dbReference>
<gene>
    <name evidence="9" type="ORF">GCM10007301_34660</name>
</gene>
<reference evidence="9" key="1">
    <citation type="journal article" date="2014" name="Int. J. Syst. Evol. Microbiol.">
        <title>Complete genome sequence of Corynebacterium casei LMG S-19264T (=DSM 44701T), isolated from a smear-ripened cheese.</title>
        <authorList>
            <consortium name="US DOE Joint Genome Institute (JGI-PGF)"/>
            <person name="Walter F."/>
            <person name="Albersmeier A."/>
            <person name="Kalinowski J."/>
            <person name="Ruckert C."/>
        </authorList>
    </citation>
    <scope>NUCLEOTIDE SEQUENCE</scope>
    <source>
        <strain evidence="9">CCM 7897</strain>
    </source>
</reference>
<feature type="domain" description="GP-PDE" evidence="8">
    <location>
        <begin position="71"/>
        <end position="419"/>
    </location>
</feature>
<dbReference type="PROSITE" id="PS51704">
    <property type="entry name" value="GP_PDE"/>
    <property type="match status" value="1"/>
</dbReference>
<dbReference type="EC" id="3.1.4.46" evidence="2"/>
<evidence type="ECO:0000256" key="1">
    <source>
        <dbReference type="ARBA" id="ARBA00007277"/>
    </source>
</evidence>
<evidence type="ECO:0000256" key="4">
    <source>
        <dbReference type="ARBA" id="ARBA00022798"/>
    </source>
</evidence>
<evidence type="ECO:0000256" key="3">
    <source>
        <dbReference type="ARBA" id="ARBA00022729"/>
    </source>
</evidence>
<dbReference type="InterPro" id="IPR030395">
    <property type="entry name" value="GP_PDE_dom"/>
</dbReference>
<dbReference type="AlphaFoldDB" id="A0A917C7V0"/>
<dbReference type="EMBL" id="BMCT01000005">
    <property type="protein sequence ID" value="GGF71971.1"/>
    <property type="molecule type" value="Genomic_DNA"/>
</dbReference>